<proteinExistence type="predicted"/>
<evidence type="ECO:0000313" key="2">
    <source>
        <dbReference type="Proteomes" id="UP001595923"/>
    </source>
</evidence>
<organism evidence="1 2">
    <name type="scientific">Nocardiopsis mangrovi</name>
    <dbReference type="NCBI Taxonomy" id="1179818"/>
    <lineage>
        <taxon>Bacteria</taxon>
        <taxon>Bacillati</taxon>
        <taxon>Actinomycetota</taxon>
        <taxon>Actinomycetes</taxon>
        <taxon>Streptosporangiales</taxon>
        <taxon>Nocardiopsidaceae</taxon>
        <taxon>Nocardiopsis</taxon>
    </lineage>
</organism>
<dbReference type="EMBL" id="JBHSFQ010000005">
    <property type="protein sequence ID" value="MFC4561878.1"/>
    <property type="molecule type" value="Genomic_DNA"/>
</dbReference>
<name>A0ABV9DV31_9ACTN</name>
<accession>A0ABV9DV31</accession>
<gene>
    <name evidence="1" type="ORF">ACFO4E_08405</name>
</gene>
<reference evidence="2" key="1">
    <citation type="journal article" date="2019" name="Int. J. Syst. Evol. Microbiol.">
        <title>The Global Catalogue of Microorganisms (GCM) 10K type strain sequencing project: providing services to taxonomists for standard genome sequencing and annotation.</title>
        <authorList>
            <consortium name="The Broad Institute Genomics Platform"/>
            <consortium name="The Broad Institute Genome Sequencing Center for Infectious Disease"/>
            <person name="Wu L."/>
            <person name="Ma J."/>
        </authorList>
    </citation>
    <scope>NUCLEOTIDE SEQUENCE [LARGE SCALE GENOMIC DNA]</scope>
    <source>
        <strain evidence="2">XZYJ18</strain>
    </source>
</reference>
<keyword evidence="2" id="KW-1185">Reference proteome</keyword>
<sequence length="88" mass="9111">MSGTGWSTRTSAACRTIAVASSLGSEATARRSSPPTVIADAIGKAATARRPRPRYAVGFGAKPLITLRGILPDRAFDAVIKRATGIRG</sequence>
<protein>
    <submittedName>
        <fullName evidence="1">Uncharacterized protein</fullName>
    </submittedName>
</protein>
<comment type="caution">
    <text evidence="1">The sequence shown here is derived from an EMBL/GenBank/DDBJ whole genome shotgun (WGS) entry which is preliminary data.</text>
</comment>
<dbReference type="RefSeq" id="WP_378572559.1">
    <property type="nucleotide sequence ID" value="NZ_JBHSFQ010000005.1"/>
</dbReference>
<evidence type="ECO:0000313" key="1">
    <source>
        <dbReference type="EMBL" id="MFC4561878.1"/>
    </source>
</evidence>
<dbReference type="Proteomes" id="UP001595923">
    <property type="component" value="Unassembled WGS sequence"/>
</dbReference>